<feature type="compositionally biased region" description="Acidic residues" evidence="1">
    <location>
        <begin position="1"/>
        <end position="33"/>
    </location>
</feature>
<organism evidence="2 3">
    <name type="scientific">Pristionchus fissidentatus</name>
    <dbReference type="NCBI Taxonomy" id="1538716"/>
    <lineage>
        <taxon>Eukaryota</taxon>
        <taxon>Metazoa</taxon>
        <taxon>Ecdysozoa</taxon>
        <taxon>Nematoda</taxon>
        <taxon>Chromadorea</taxon>
        <taxon>Rhabditida</taxon>
        <taxon>Rhabditina</taxon>
        <taxon>Diplogasteromorpha</taxon>
        <taxon>Diplogasteroidea</taxon>
        <taxon>Neodiplogasteridae</taxon>
        <taxon>Pristionchus</taxon>
    </lineage>
</organism>
<dbReference type="EMBL" id="BTSY01000007">
    <property type="protein sequence ID" value="GMT35881.1"/>
    <property type="molecule type" value="Genomic_DNA"/>
</dbReference>
<evidence type="ECO:0000256" key="1">
    <source>
        <dbReference type="SAM" id="MobiDB-lite"/>
    </source>
</evidence>
<reference evidence="2" key="1">
    <citation type="submission" date="2023-10" db="EMBL/GenBank/DDBJ databases">
        <title>Genome assembly of Pristionchus species.</title>
        <authorList>
            <person name="Yoshida K."/>
            <person name="Sommer R.J."/>
        </authorList>
    </citation>
    <scope>NUCLEOTIDE SEQUENCE</scope>
    <source>
        <strain evidence="2">RS5133</strain>
    </source>
</reference>
<accession>A0AAV5WUA3</accession>
<keyword evidence="3" id="KW-1185">Reference proteome</keyword>
<dbReference type="Proteomes" id="UP001432322">
    <property type="component" value="Unassembled WGS sequence"/>
</dbReference>
<proteinExistence type="predicted"/>
<feature type="region of interest" description="Disordered" evidence="1">
    <location>
        <begin position="1"/>
        <end position="37"/>
    </location>
</feature>
<comment type="caution">
    <text evidence="2">The sequence shown here is derived from an EMBL/GenBank/DDBJ whole genome shotgun (WGS) entry which is preliminary data.</text>
</comment>
<evidence type="ECO:0000313" key="2">
    <source>
        <dbReference type="EMBL" id="GMT35881.1"/>
    </source>
</evidence>
<name>A0AAV5WUA3_9BILA</name>
<gene>
    <name evidence="2" type="ORF">PFISCL1PPCAC_27178</name>
</gene>
<evidence type="ECO:0000313" key="3">
    <source>
        <dbReference type="Proteomes" id="UP001432322"/>
    </source>
</evidence>
<dbReference type="AlphaFoldDB" id="A0AAV5WUA3"/>
<sequence length="442" mass="52843">EEEEDEEEMEEEYEDEEEGEDEEMELEEAMEDESYNRAQVYRRTIEDEMYDEMNDPFWKAPRRQILISEETCHEIREYFANLYSGRIETIIEDYRPPTRKAIMKRRWERTMKRTLKETWKCIDPAMDMEEITEDTEQSTSSRVDNVTMKEINFKAAFENGILADDFPTFEKVMNRANFVVDKFKYTSEEEDRMKEIINKCERAIERDISLQAKWDSVTWEERERQHFRLLEKALEVAMDIISERREDIREEKRFESCPDGMSLVFQADRKLGMKITLDCHTEIYYTIGNQEEERDLKVLMTEKGSARHGRETNQSMIKFRMPWLPEVFIGKSILREIPNTWKKIIKENKRNKIDVGHIDVNLFESFVRGINRTNHLNGRSLKSVIGNSPEISNWRTCFEMIDIGVDCSLEAVKSALQYQEEKNYTAFKRGEPVPKWSHLYNE</sequence>
<protein>
    <submittedName>
        <fullName evidence="2">Uncharacterized protein</fullName>
    </submittedName>
</protein>
<feature type="non-terminal residue" evidence="2">
    <location>
        <position position="1"/>
    </location>
</feature>